<dbReference type="EMBL" id="BAABAF010000008">
    <property type="protein sequence ID" value="GAA3771628.1"/>
    <property type="molecule type" value="Genomic_DNA"/>
</dbReference>
<keyword evidence="1" id="KW-0472">Membrane</keyword>
<evidence type="ECO:0000256" key="1">
    <source>
        <dbReference type="SAM" id="Phobius"/>
    </source>
</evidence>
<proteinExistence type="predicted"/>
<evidence type="ECO:0000313" key="2">
    <source>
        <dbReference type="EMBL" id="GAA3771628.1"/>
    </source>
</evidence>
<sequence>MIARARLLAVVLVVACGGLGVISSTQTWLSVVLSGAASHDLTVSGAAAVPVLAPLSLAVLALGGALSIVGTVLRYAFGVLTILIAVAQGYLAAHVAFTHPVSAVARTVTDATGIAGDSVSGLISSITANAWPVLTLAVWVLLLAVGVFILATAHRWNDSGRRYRAAPFGRHGAAGRLDAVDSWDELSRGEDPTGSGEPR</sequence>
<evidence type="ECO:0000313" key="3">
    <source>
        <dbReference type="Proteomes" id="UP001500540"/>
    </source>
</evidence>
<reference evidence="3" key="1">
    <citation type="journal article" date="2019" name="Int. J. Syst. Evol. Microbiol.">
        <title>The Global Catalogue of Microorganisms (GCM) 10K type strain sequencing project: providing services to taxonomists for standard genome sequencing and annotation.</title>
        <authorList>
            <consortium name="The Broad Institute Genomics Platform"/>
            <consortium name="The Broad Institute Genome Sequencing Center for Infectious Disease"/>
            <person name="Wu L."/>
            <person name="Ma J."/>
        </authorList>
    </citation>
    <scope>NUCLEOTIDE SEQUENCE [LARGE SCALE GENOMIC DNA]</scope>
    <source>
        <strain evidence="3">JCM 16950</strain>
    </source>
</reference>
<feature type="transmembrane region" description="Helical" evidence="1">
    <location>
        <begin position="75"/>
        <end position="97"/>
    </location>
</feature>
<feature type="transmembrane region" description="Helical" evidence="1">
    <location>
        <begin position="130"/>
        <end position="153"/>
    </location>
</feature>
<keyword evidence="1" id="KW-1133">Transmembrane helix</keyword>
<dbReference type="RefSeq" id="WP_344784032.1">
    <property type="nucleotide sequence ID" value="NZ_BAABAF010000008.1"/>
</dbReference>
<organism evidence="2 3">
    <name type="scientific">Microbacterium kribbense</name>
    <dbReference type="NCBI Taxonomy" id="433645"/>
    <lineage>
        <taxon>Bacteria</taxon>
        <taxon>Bacillati</taxon>
        <taxon>Actinomycetota</taxon>
        <taxon>Actinomycetes</taxon>
        <taxon>Micrococcales</taxon>
        <taxon>Microbacteriaceae</taxon>
        <taxon>Microbacterium</taxon>
    </lineage>
</organism>
<protein>
    <recommendedName>
        <fullName evidence="4">Peptidase</fullName>
    </recommendedName>
</protein>
<accession>A0ABP7GNA2</accession>
<feature type="transmembrane region" description="Helical" evidence="1">
    <location>
        <begin position="47"/>
        <end position="68"/>
    </location>
</feature>
<keyword evidence="3" id="KW-1185">Reference proteome</keyword>
<evidence type="ECO:0008006" key="4">
    <source>
        <dbReference type="Google" id="ProtNLM"/>
    </source>
</evidence>
<name>A0ABP7GNA2_9MICO</name>
<keyword evidence="1" id="KW-0812">Transmembrane</keyword>
<comment type="caution">
    <text evidence="2">The sequence shown here is derived from an EMBL/GenBank/DDBJ whole genome shotgun (WGS) entry which is preliminary data.</text>
</comment>
<dbReference type="Proteomes" id="UP001500540">
    <property type="component" value="Unassembled WGS sequence"/>
</dbReference>
<dbReference type="InterPro" id="IPR019051">
    <property type="entry name" value="Trp_biosyn_TM_oprn/chp"/>
</dbReference>
<dbReference type="Pfam" id="PF09534">
    <property type="entry name" value="Trp_oprn_chp"/>
    <property type="match status" value="1"/>
</dbReference>
<gene>
    <name evidence="2" type="ORF">GCM10022240_24640</name>
</gene>